<dbReference type="InterPro" id="IPR005114">
    <property type="entry name" value="Helicase_assoc"/>
</dbReference>
<gene>
    <name evidence="2" type="ORF">AOC05_04860</name>
</gene>
<dbReference type="EMBL" id="CP012677">
    <property type="protein sequence ID" value="ALE91805.1"/>
    <property type="molecule type" value="Genomic_DNA"/>
</dbReference>
<protein>
    <recommendedName>
        <fullName evidence="1">Helicase-associated domain-containing protein</fullName>
    </recommendedName>
</protein>
<dbReference type="Gene3D" id="6.10.140.530">
    <property type="match status" value="2"/>
</dbReference>
<organism evidence="2 3">
    <name type="scientific">Arthrobacter alpinus</name>
    <dbReference type="NCBI Taxonomy" id="656366"/>
    <lineage>
        <taxon>Bacteria</taxon>
        <taxon>Bacillati</taxon>
        <taxon>Actinomycetota</taxon>
        <taxon>Actinomycetes</taxon>
        <taxon>Micrococcales</taxon>
        <taxon>Micrococcaceae</taxon>
        <taxon>Arthrobacter</taxon>
    </lineage>
</organism>
<dbReference type="KEGG" id="aaq:AOC05_04860"/>
<accession>A0A0M3UFR7</accession>
<evidence type="ECO:0000313" key="2">
    <source>
        <dbReference type="EMBL" id="ALE91805.1"/>
    </source>
</evidence>
<sequence>MYAAGLTVGEIAEHCHTHDNTVRQHLAVRERHVPGVRAEHDVAIQERAPGWPTTSWRRRLAEAQAFTDTHGRLPGSRGDVSERSLYKWLSAQRKEFRDGALTPAKIVRLDTIGEWRTPAHQGVLDARWNTRLAQLIDYVAQNENMPRWRHHTTGREHTLGVWLHIQHQARLKKTLLPHREADLDAAVPGWRSRE</sequence>
<proteinExistence type="predicted"/>
<feature type="domain" description="Helicase-associated" evidence="1">
    <location>
        <begin position="125"/>
        <end position="185"/>
    </location>
</feature>
<dbReference type="PATRIC" id="fig|656366.3.peg.1047"/>
<feature type="domain" description="Helicase-associated" evidence="1">
    <location>
        <begin position="54"/>
        <end position="113"/>
    </location>
</feature>
<dbReference type="AlphaFoldDB" id="A0A0M3UFR7"/>
<dbReference type="PANTHER" id="PTHR33418:SF1">
    <property type="entry name" value="HELICASE-ASSOCIATED DOMAIN-CONTAINING PROTEIN"/>
    <property type="match status" value="1"/>
</dbReference>
<evidence type="ECO:0000259" key="1">
    <source>
        <dbReference type="Pfam" id="PF03457"/>
    </source>
</evidence>
<dbReference type="Pfam" id="PF03457">
    <property type="entry name" value="HA"/>
    <property type="match status" value="2"/>
</dbReference>
<reference evidence="3" key="1">
    <citation type="submission" date="2015-09" db="EMBL/GenBank/DDBJ databases">
        <title>Complete genome of Arthrobacter alpinus strain R3.8.</title>
        <authorList>
            <person name="See-Too W.S."/>
            <person name="Chan K.G."/>
        </authorList>
    </citation>
    <scope>NUCLEOTIDE SEQUENCE [LARGE SCALE GENOMIC DNA]</scope>
    <source>
        <strain evidence="3">R3.8</strain>
    </source>
</reference>
<dbReference type="Proteomes" id="UP000062833">
    <property type="component" value="Chromosome"/>
</dbReference>
<evidence type="ECO:0000313" key="3">
    <source>
        <dbReference type="Proteomes" id="UP000062833"/>
    </source>
</evidence>
<name>A0A0M3UFR7_9MICC</name>
<keyword evidence="3" id="KW-1185">Reference proteome</keyword>
<dbReference type="PANTHER" id="PTHR33418">
    <property type="entry name" value="HELICASE-ASSOCIATED"/>
    <property type="match status" value="1"/>
</dbReference>